<feature type="compositionally biased region" description="Basic and acidic residues" evidence="1">
    <location>
        <begin position="14"/>
        <end position="25"/>
    </location>
</feature>
<feature type="compositionally biased region" description="Basic and acidic residues" evidence="1">
    <location>
        <begin position="95"/>
        <end position="134"/>
    </location>
</feature>
<protein>
    <submittedName>
        <fullName evidence="2">Uncharacterized protein</fullName>
    </submittedName>
</protein>
<gene>
    <name evidence="2" type="ORF">GCM10007147_34000</name>
</gene>
<evidence type="ECO:0000256" key="1">
    <source>
        <dbReference type="SAM" id="MobiDB-lite"/>
    </source>
</evidence>
<dbReference type="Proteomes" id="UP000654947">
    <property type="component" value="Unassembled WGS sequence"/>
</dbReference>
<proteinExistence type="predicted"/>
<sequence>MRPVPTSRTPHGRTHAEPEWLEHARVASRTGRAAPTRVEEDTDRTLAEEERRRTDWERAEREHVAGERTQHDERERERPDRERAETHTAGTESGLLRHEERWDGVGRVEEPREEGTAEPSDGRAPDPDGRRAELEEQQSAPRPDGPADHSGAPEEGEGVHASHERAAPFHLAPAQMRSVRGEASAAPQAGLGNGARTYTSRQKVHSHEAEAAARRTAGARR</sequence>
<organism evidence="2 3">
    <name type="scientific">Nocardiopsis kunsanensis</name>
    <dbReference type="NCBI Taxonomy" id="141693"/>
    <lineage>
        <taxon>Bacteria</taxon>
        <taxon>Bacillati</taxon>
        <taxon>Actinomycetota</taxon>
        <taxon>Actinomycetes</taxon>
        <taxon>Streptosporangiales</taxon>
        <taxon>Nocardiopsidaceae</taxon>
        <taxon>Nocardiopsis</taxon>
    </lineage>
</organism>
<feature type="compositionally biased region" description="Basic and acidic residues" evidence="1">
    <location>
        <begin position="157"/>
        <end position="167"/>
    </location>
</feature>
<comment type="caution">
    <text evidence="2">The sequence shown here is derived from an EMBL/GenBank/DDBJ whole genome shotgun (WGS) entry which is preliminary data.</text>
</comment>
<evidence type="ECO:0000313" key="3">
    <source>
        <dbReference type="Proteomes" id="UP000654947"/>
    </source>
</evidence>
<feature type="region of interest" description="Disordered" evidence="1">
    <location>
        <begin position="1"/>
        <end position="221"/>
    </location>
</feature>
<reference evidence="2 3" key="1">
    <citation type="journal article" date="2014" name="Int. J. Syst. Evol. Microbiol.">
        <title>Complete genome sequence of Corynebacterium casei LMG S-19264T (=DSM 44701T), isolated from a smear-ripened cheese.</title>
        <authorList>
            <consortium name="US DOE Joint Genome Institute (JGI-PGF)"/>
            <person name="Walter F."/>
            <person name="Albersmeier A."/>
            <person name="Kalinowski J."/>
            <person name="Ruckert C."/>
        </authorList>
    </citation>
    <scope>NUCLEOTIDE SEQUENCE [LARGE SCALE GENOMIC DNA]</scope>
    <source>
        <strain evidence="2 3">KCTC 19473</strain>
    </source>
</reference>
<name>A0A918XHT0_9ACTN</name>
<accession>A0A918XHT0</accession>
<feature type="compositionally biased region" description="Basic and acidic residues" evidence="1">
    <location>
        <begin position="37"/>
        <end position="86"/>
    </location>
</feature>
<keyword evidence="3" id="KW-1185">Reference proteome</keyword>
<dbReference type="AlphaFoldDB" id="A0A918XHT0"/>
<evidence type="ECO:0000313" key="2">
    <source>
        <dbReference type="EMBL" id="GHD31279.1"/>
    </source>
</evidence>
<dbReference type="EMBL" id="BMXL01000020">
    <property type="protein sequence ID" value="GHD31279.1"/>
    <property type="molecule type" value="Genomic_DNA"/>
</dbReference>